<accession>A0A5N6E8G5</accession>
<dbReference type="EMBL" id="ML733593">
    <property type="protein sequence ID" value="KAB8213577.1"/>
    <property type="molecule type" value="Genomic_DNA"/>
</dbReference>
<keyword evidence="2" id="KW-1185">Reference proteome</keyword>
<protein>
    <submittedName>
        <fullName evidence="1">Uncharacterized protein</fullName>
    </submittedName>
</protein>
<dbReference type="Proteomes" id="UP000326799">
    <property type="component" value="Unassembled WGS sequence"/>
</dbReference>
<sequence length="53" mass="5865">MEDGCRVSVVARLSIFIYHSGIISSSVVRLTMTSSLLSLCRNNVNLGLYHTHL</sequence>
<proteinExistence type="predicted"/>
<name>A0A5N6E8G5_9EURO</name>
<dbReference type="AlphaFoldDB" id="A0A5N6E8G5"/>
<evidence type="ECO:0000313" key="1">
    <source>
        <dbReference type="EMBL" id="KAB8213577.1"/>
    </source>
</evidence>
<evidence type="ECO:0000313" key="2">
    <source>
        <dbReference type="Proteomes" id="UP000326799"/>
    </source>
</evidence>
<organism evidence="1 2">
    <name type="scientific">Aspergillus novoparasiticus</name>
    <dbReference type="NCBI Taxonomy" id="986946"/>
    <lineage>
        <taxon>Eukaryota</taxon>
        <taxon>Fungi</taxon>
        <taxon>Dikarya</taxon>
        <taxon>Ascomycota</taxon>
        <taxon>Pezizomycotina</taxon>
        <taxon>Eurotiomycetes</taxon>
        <taxon>Eurotiomycetidae</taxon>
        <taxon>Eurotiales</taxon>
        <taxon>Aspergillaceae</taxon>
        <taxon>Aspergillus</taxon>
        <taxon>Aspergillus subgen. Circumdati</taxon>
    </lineage>
</organism>
<reference evidence="1 2" key="1">
    <citation type="submission" date="2019-04" db="EMBL/GenBank/DDBJ databases">
        <title>Fungal friends and foes A comparative genomics study of 23 Aspergillus species from section Flavi.</title>
        <authorList>
            <consortium name="DOE Joint Genome Institute"/>
            <person name="Kjaerbolling I."/>
            <person name="Vesth T.C."/>
            <person name="Frisvad J.C."/>
            <person name="Nybo J.L."/>
            <person name="Theobald S."/>
            <person name="Kildgaard S."/>
            <person name="Petersen T.I."/>
            <person name="Kuo A."/>
            <person name="Sato A."/>
            <person name="Lyhne E.K."/>
            <person name="Kogle M.E."/>
            <person name="Wiebenga A."/>
            <person name="Kun R.S."/>
            <person name="Lubbers R.J."/>
            <person name="Makela M.R."/>
            <person name="Barry K."/>
            <person name="Chovatia M."/>
            <person name="Clum A."/>
            <person name="Daum C."/>
            <person name="Haridas S."/>
            <person name="He G."/>
            <person name="LaButti K."/>
            <person name="Lipzen A."/>
            <person name="Mondo S."/>
            <person name="Pangilinan J."/>
            <person name="Riley R."/>
            <person name="Salamov A."/>
            <person name="Simmons B.A."/>
            <person name="Magnuson J.K."/>
            <person name="Henrissat B."/>
            <person name="Mortensen U.H."/>
            <person name="Larsen T.O."/>
            <person name="De vries R.P."/>
            <person name="Grigoriev I.V."/>
            <person name="Machida M."/>
            <person name="Baker S.E."/>
            <person name="Andersen M.R."/>
        </authorList>
    </citation>
    <scope>NUCLEOTIDE SEQUENCE [LARGE SCALE GENOMIC DNA]</scope>
    <source>
        <strain evidence="1 2">CBS 126849</strain>
    </source>
</reference>
<gene>
    <name evidence="1" type="ORF">BDV33DRAFT_184480</name>
</gene>